<sequence length="70" mass="8364">MLRRRVTSRHKRHILSCHRHRRCHRRCHQLSDGTPYKVMTPFWSPVPIHQQIQYAAHSSQRALDLQLGSV</sequence>
<proteinExistence type="predicted"/>
<evidence type="ECO:0000313" key="1">
    <source>
        <dbReference type="EMBL" id="CAH2060358.1"/>
    </source>
</evidence>
<dbReference type="Proteomes" id="UP000837857">
    <property type="component" value="Chromosome 27"/>
</dbReference>
<organism evidence="1 2">
    <name type="scientific">Iphiclides podalirius</name>
    <name type="common">scarce swallowtail</name>
    <dbReference type="NCBI Taxonomy" id="110791"/>
    <lineage>
        <taxon>Eukaryota</taxon>
        <taxon>Metazoa</taxon>
        <taxon>Ecdysozoa</taxon>
        <taxon>Arthropoda</taxon>
        <taxon>Hexapoda</taxon>
        <taxon>Insecta</taxon>
        <taxon>Pterygota</taxon>
        <taxon>Neoptera</taxon>
        <taxon>Endopterygota</taxon>
        <taxon>Lepidoptera</taxon>
        <taxon>Glossata</taxon>
        <taxon>Ditrysia</taxon>
        <taxon>Papilionoidea</taxon>
        <taxon>Papilionidae</taxon>
        <taxon>Papilioninae</taxon>
        <taxon>Iphiclides</taxon>
    </lineage>
</organism>
<name>A0ABN8IKG0_9NEOP</name>
<gene>
    <name evidence="1" type="ORF">IPOD504_LOCUS11025</name>
</gene>
<evidence type="ECO:0000313" key="2">
    <source>
        <dbReference type="Proteomes" id="UP000837857"/>
    </source>
</evidence>
<reference evidence="1" key="1">
    <citation type="submission" date="2022-03" db="EMBL/GenBank/DDBJ databases">
        <authorList>
            <person name="Martin H S."/>
        </authorList>
    </citation>
    <scope>NUCLEOTIDE SEQUENCE</scope>
</reference>
<feature type="non-terminal residue" evidence="1">
    <location>
        <position position="70"/>
    </location>
</feature>
<keyword evidence="2" id="KW-1185">Reference proteome</keyword>
<dbReference type="EMBL" id="OW152839">
    <property type="protein sequence ID" value="CAH2060358.1"/>
    <property type="molecule type" value="Genomic_DNA"/>
</dbReference>
<protein>
    <submittedName>
        <fullName evidence="1">Uncharacterized protein</fullName>
    </submittedName>
</protein>
<accession>A0ABN8IKG0</accession>